<keyword evidence="3" id="KW-1185">Reference proteome</keyword>
<accession>A0AAN7MC82</accession>
<sequence length="138" mass="15921">MLLDKTVADQVSIWKRNNGFSDKVVQLYLTMHVLVKHVLIIRLVMLLSVRRLGVFTSAVMMHAEKLIWIPPMKLLACKISGHCFYRLLSPSQKEPDYALLWLVSLQSNQAPSSQSIKTFYKVVQQMEQNHSWDHVDLG</sequence>
<evidence type="ECO:0000256" key="1">
    <source>
        <dbReference type="SAM" id="Phobius"/>
    </source>
</evidence>
<proteinExistence type="predicted"/>
<name>A0AAN7MC82_TRANT</name>
<keyword evidence="1" id="KW-0812">Transmembrane</keyword>
<dbReference type="AlphaFoldDB" id="A0AAN7MC82"/>
<keyword evidence="1" id="KW-0472">Membrane</keyword>
<gene>
    <name evidence="2" type="ORF">SAY86_000550</name>
</gene>
<comment type="caution">
    <text evidence="2">The sequence shown here is derived from an EMBL/GenBank/DDBJ whole genome shotgun (WGS) entry which is preliminary data.</text>
</comment>
<feature type="transmembrane region" description="Helical" evidence="1">
    <location>
        <begin position="25"/>
        <end position="47"/>
    </location>
</feature>
<keyword evidence="1" id="KW-1133">Transmembrane helix</keyword>
<dbReference type="EMBL" id="JAXQNO010000002">
    <property type="protein sequence ID" value="KAK4802347.1"/>
    <property type="molecule type" value="Genomic_DNA"/>
</dbReference>
<organism evidence="2 3">
    <name type="scientific">Trapa natans</name>
    <name type="common">Water chestnut</name>
    <dbReference type="NCBI Taxonomy" id="22666"/>
    <lineage>
        <taxon>Eukaryota</taxon>
        <taxon>Viridiplantae</taxon>
        <taxon>Streptophyta</taxon>
        <taxon>Embryophyta</taxon>
        <taxon>Tracheophyta</taxon>
        <taxon>Spermatophyta</taxon>
        <taxon>Magnoliopsida</taxon>
        <taxon>eudicotyledons</taxon>
        <taxon>Gunneridae</taxon>
        <taxon>Pentapetalae</taxon>
        <taxon>rosids</taxon>
        <taxon>malvids</taxon>
        <taxon>Myrtales</taxon>
        <taxon>Lythraceae</taxon>
        <taxon>Trapa</taxon>
    </lineage>
</organism>
<reference evidence="2 3" key="1">
    <citation type="journal article" date="2023" name="Hortic Res">
        <title>Pangenome of water caltrop reveals structural variations and asymmetric subgenome divergence after allopolyploidization.</title>
        <authorList>
            <person name="Zhang X."/>
            <person name="Chen Y."/>
            <person name="Wang L."/>
            <person name="Yuan Y."/>
            <person name="Fang M."/>
            <person name="Shi L."/>
            <person name="Lu R."/>
            <person name="Comes H.P."/>
            <person name="Ma Y."/>
            <person name="Chen Y."/>
            <person name="Huang G."/>
            <person name="Zhou Y."/>
            <person name="Zheng Z."/>
            <person name="Qiu Y."/>
        </authorList>
    </citation>
    <scope>NUCLEOTIDE SEQUENCE [LARGE SCALE GENOMIC DNA]</scope>
    <source>
        <strain evidence="2">F231</strain>
    </source>
</reference>
<evidence type="ECO:0000313" key="3">
    <source>
        <dbReference type="Proteomes" id="UP001346149"/>
    </source>
</evidence>
<dbReference type="Proteomes" id="UP001346149">
    <property type="component" value="Unassembled WGS sequence"/>
</dbReference>
<protein>
    <submittedName>
        <fullName evidence="2">Uncharacterized protein</fullName>
    </submittedName>
</protein>
<evidence type="ECO:0000313" key="2">
    <source>
        <dbReference type="EMBL" id="KAK4802347.1"/>
    </source>
</evidence>